<feature type="domain" description="Response regulatory" evidence="3">
    <location>
        <begin position="36"/>
        <end position="160"/>
    </location>
</feature>
<dbReference type="Pfam" id="PF11849">
    <property type="entry name" value="DUF3369"/>
    <property type="match status" value="1"/>
</dbReference>
<dbReference type="GO" id="GO:0009214">
    <property type="term" value="P:cyclic nucleotide catabolic process"/>
    <property type="evidence" value="ECO:0007669"/>
    <property type="project" value="UniProtKB-ARBA"/>
</dbReference>
<dbReference type="GO" id="GO:0004112">
    <property type="term" value="F:cyclic-nucleotide phosphodiesterase activity"/>
    <property type="evidence" value="ECO:0007669"/>
    <property type="project" value="UniProtKB-ARBA"/>
</dbReference>
<dbReference type="PANTHER" id="PTHR45228:SF9">
    <property type="entry name" value="3'3'-CGAMP-SPECIFIC PHOSPHODIESTERASE 2"/>
    <property type="match status" value="1"/>
</dbReference>
<evidence type="ECO:0000256" key="1">
    <source>
        <dbReference type="ARBA" id="ARBA00022801"/>
    </source>
</evidence>
<accession>A0A0H3AER2</accession>
<dbReference type="SUPFAM" id="SSF109604">
    <property type="entry name" value="HD-domain/PDEase-like"/>
    <property type="match status" value="1"/>
</dbReference>
<dbReference type="EMBL" id="CP000626">
    <property type="protein sequence ID" value="ABQ18857.1"/>
    <property type="molecule type" value="Genomic_DNA"/>
</dbReference>
<dbReference type="SUPFAM" id="SSF52172">
    <property type="entry name" value="CheY-like"/>
    <property type="match status" value="1"/>
</dbReference>
<evidence type="ECO:0000313" key="6">
    <source>
        <dbReference type="Proteomes" id="UP000000249"/>
    </source>
</evidence>
<dbReference type="FunFam" id="1.10.3210.10:FF:000018">
    <property type="entry name" value="Two-component system response regulator"/>
    <property type="match status" value="1"/>
</dbReference>
<evidence type="ECO:0000313" key="5">
    <source>
        <dbReference type="EMBL" id="ABQ18857.1"/>
    </source>
</evidence>
<evidence type="ECO:0000259" key="3">
    <source>
        <dbReference type="PROSITE" id="PS50110"/>
    </source>
</evidence>
<protein>
    <submittedName>
        <fullName evidence="5">Response regulator</fullName>
    </submittedName>
</protein>
<dbReference type="AlphaFoldDB" id="A0A0H3AER2"/>
<dbReference type="PATRIC" id="fig|345073.21.peg.3006"/>
<dbReference type="KEGG" id="vco:VC0395_1019"/>
<feature type="domain" description="HD-GYP" evidence="4">
    <location>
        <begin position="325"/>
        <end position="522"/>
    </location>
</feature>
<evidence type="ECO:0000259" key="4">
    <source>
        <dbReference type="PROSITE" id="PS51832"/>
    </source>
</evidence>
<dbReference type="eggNOG" id="COG3437">
    <property type="taxonomic scope" value="Bacteria"/>
</dbReference>
<dbReference type="Pfam" id="PF13487">
    <property type="entry name" value="HD_5"/>
    <property type="match status" value="1"/>
</dbReference>
<dbReference type="CDD" id="cd00077">
    <property type="entry name" value="HDc"/>
    <property type="match status" value="1"/>
</dbReference>
<dbReference type="InterPro" id="IPR001789">
    <property type="entry name" value="Sig_transdc_resp-reg_receiver"/>
</dbReference>
<dbReference type="InterPro" id="IPR037522">
    <property type="entry name" value="HD_GYP_dom"/>
</dbReference>
<reference evidence="5 6" key="1">
    <citation type="submission" date="2007-03" db="EMBL/GenBank/DDBJ databases">
        <authorList>
            <person name="Heidelberg J."/>
        </authorList>
    </citation>
    <scope>NUCLEOTIDE SEQUENCE [LARGE SCALE GENOMIC DNA]</scope>
    <source>
        <strain evidence="6">ATCC 39541 / Classical Ogawa 395 / O395</strain>
    </source>
</reference>
<dbReference type="Proteomes" id="UP000000249">
    <property type="component" value="Chromosome 2"/>
</dbReference>
<dbReference type="KEGG" id="vcr:VC395_A0247"/>
<keyword evidence="2" id="KW-0597">Phosphoprotein</keyword>
<dbReference type="Gene3D" id="1.10.3210.10">
    <property type="entry name" value="Hypothetical protein af1432"/>
    <property type="match status" value="1"/>
</dbReference>
<gene>
    <name evidence="5" type="ordered locus">VC0395_1019</name>
</gene>
<proteinExistence type="predicted"/>
<dbReference type="GO" id="GO:0000160">
    <property type="term" value="P:phosphorelay signal transduction system"/>
    <property type="evidence" value="ECO:0007669"/>
    <property type="project" value="InterPro"/>
</dbReference>
<dbReference type="SMART" id="SM00471">
    <property type="entry name" value="HDc"/>
    <property type="match status" value="1"/>
</dbReference>
<keyword evidence="1" id="KW-0378">Hydrolase</keyword>
<name>A0A0H3AER2_VIBC3</name>
<dbReference type="eggNOG" id="COG0784">
    <property type="taxonomic scope" value="Bacteria"/>
</dbReference>
<evidence type="ECO:0000256" key="2">
    <source>
        <dbReference type="PROSITE-ProRule" id="PRU00169"/>
    </source>
</evidence>
<sequence>MKWFKYGDGMDLFADMRQEAAGEKERVVMHSQEPWCVLLVDDDEQMHQITRLALTGFKFQNRPLELISVLSGLEARKVMAERSDIALALVDVVMETEHAGLDLVRYIREELQNRQVRLVLRTGQAGQAPEDRVIKEYEIDDYKEKTELTTQKLRTLLYSMLRAYRDLCLIEDQKLGLSHVIEASANVQNTKSLQSYATAVLNQLTSLLKLHASAFYCVATPCPDSEKCNALTVATTAERVELYVESPFKGLPEDVQRRCKEVLSQRTTRDYGDAYVFFKQDERGVDSVLYVGFEQELSELDRKLLEIYMYNIGLTFENINLMVDLRETSKELVYNLANAVEARSRETGAHVQRVALYCERLAHLYGLAESEADMIKNASPLHDVGKVAIPDSILHKPGKLDAQEWAIMQKHVEYGVEILNRSKRRLMQVAKEIAATHHEKWDGSGYPNRLQGDDIPISGRITAIADVFDALGAKRSYKDPWTDEQIREELMAQKGRHFEPKLVELLLEHWDEFIAIRASLPD</sequence>
<feature type="modified residue" description="4-aspartylphosphate" evidence="2">
    <location>
        <position position="91"/>
    </location>
</feature>
<dbReference type="InterPro" id="IPR011006">
    <property type="entry name" value="CheY-like_superfamily"/>
</dbReference>
<dbReference type="SMR" id="A0A0H3AER2"/>
<dbReference type="InterPro" id="IPR003607">
    <property type="entry name" value="HD/PDEase_dom"/>
</dbReference>
<dbReference type="Gene3D" id="3.40.50.2300">
    <property type="match status" value="1"/>
</dbReference>
<dbReference type="InterPro" id="IPR021800">
    <property type="entry name" value="DUF3369"/>
</dbReference>
<organism evidence="5 6">
    <name type="scientific">Vibrio cholerae serotype O1 (strain ATCC 39541 / Classical Ogawa 395 / O395)</name>
    <dbReference type="NCBI Taxonomy" id="345073"/>
    <lineage>
        <taxon>Bacteria</taxon>
        <taxon>Pseudomonadati</taxon>
        <taxon>Pseudomonadota</taxon>
        <taxon>Gammaproteobacteria</taxon>
        <taxon>Vibrionales</taxon>
        <taxon>Vibrionaceae</taxon>
        <taxon>Vibrio</taxon>
    </lineage>
</organism>
<dbReference type="PROSITE" id="PS51832">
    <property type="entry name" value="HD_GYP"/>
    <property type="match status" value="1"/>
</dbReference>
<dbReference type="InterPro" id="IPR052020">
    <property type="entry name" value="Cyclic_di-GMP/3'3'-cGAMP_PDE"/>
</dbReference>
<dbReference type="PROSITE" id="PS50110">
    <property type="entry name" value="RESPONSE_REGULATORY"/>
    <property type="match status" value="1"/>
</dbReference>
<dbReference type="PANTHER" id="PTHR45228">
    <property type="entry name" value="CYCLIC DI-GMP PHOSPHODIESTERASE TM_0186-RELATED"/>
    <property type="match status" value="1"/>
</dbReference>
<dbReference type="OrthoDB" id="6210373at2"/>